<dbReference type="OrthoDB" id="9785345at2"/>
<dbReference type="InterPro" id="IPR042047">
    <property type="entry name" value="SleB_dom1"/>
</dbReference>
<evidence type="ECO:0008006" key="5">
    <source>
        <dbReference type="Google" id="ProtNLM"/>
    </source>
</evidence>
<dbReference type="Proteomes" id="UP000290287">
    <property type="component" value="Unassembled WGS sequence"/>
</dbReference>
<comment type="caution">
    <text evidence="3">The sequence shown here is derived from an EMBL/GenBank/DDBJ whole genome shotgun (WGS) entry which is preliminary data.</text>
</comment>
<evidence type="ECO:0000313" key="3">
    <source>
        <dbReference type="EMBL" id="RXJ74792.1"/>
    </source>
</evidence>
<dbReference type="Pfam" id="PF18821">
    <property type="entry name" value="LPD7"/>
    <property type="match status" value="1"/>
</dbReference>
<accession>A0A4Q0YU22</accession>
<reference evidence="3 4" key="1">
    <citation type="submission" date="2017-10" db="EMBL/GenBank/DDBJ databases">
        <title>Nyctiphanis sp. nov., isolated from the stomach of the euphausiid Nyctiphanes simplex (Hansen, 1911) in the Gulf of California.</title>
        <authorList>
            <person name="Gomez-Gil B."/>
            <person name="Aguilar-Mendez M."/>
            <person name="Lopez-Cortes A."/>
            <person name="Gomez-Gutierrez J."/>
            <person name="Roque A."/>
            <person name="Lang E."/>
            <person name="Gonzalez-Castillo A."/>
        </authorList>
    </citation>
    <scope>NUCLEOTIDE SEQUENCE [LARGE SCALE GENOMIC DNA]</scope>
    <source>
        <strain evidence="3 4">CAIM 600</strain>
    </source>
</reference>
<gene>
    <name evidence="3" type="ORF">CS022_00785</name>
</gene>
<dbReference type="RefSeq" id="WP_129120681.1">
    <property type="nucleotide sequence ID" value="NZ_PEIB01000001.1"/>
</dbReference>
<dbReference type="GO" id="GO:0016787">
    <property type="term" value="F:hydrolase activity"/>
    <property type="evidence" value="ECO:0007669"/>
    <property type="project" value="InterPro"/>
</dbReference>
<dbReference type="Pfam" id="PF07486">
    <property type="entry name" value="Hydrolase_2"/>
    <property type="match status" value="1"/>
</dbReference>
<dbReference type="InterPro" id="IPR040677">
    <property type="entry name" value="LPD7"/>
</dbReference>
<name>A0A4Q0YU22_9GAMM</name>
<feature type="domain" description="Cell wall hydrolase SleB" evidence="1">
    <location>
        <begin position="63"/>
        <end position="150"/>
    </location>
</feature>
<evidence type="ECO:0000259" key="2">
    <source>
        <dbReference type="Pfam" id="PF18821"/>
    </source>
</evidence>
<proteinExistence type="predicted"/>
<dbReference type="AlphaFoldDB" id="A0A4Q0YU22"/>
<organism evidence="3 4">
    <name type="scientific">Veronia nyctiphanis</name>
    <dbReference type="NCBI Taxonomy" id="1278244"/>
    <lineage>
        <taxon>Bacteria</taxon>
        <taxon>Pseudomonadati</taxon>
        <taxon>Pseudomonadota</taxon>
        <taxon>Gammaproteobacteria</taxon>
        <taxon>Vibrionales</taxon>
        <taxon>Vibrionaceae</taxon>
        <taxon>Veronia</taxon>
    </lineage>
</organism>
<protein>
    <recommendedName>
        <fullName evidence="5">Cell wall hydrolase SleB domain-containing protein</fullName>
    </recommendedName>
</protein>
<keyword evidence="4" id="KW-1185">Reference proteome</keyword>
<evidence type="ECO:0000259" key="1">
    <source>
        <dbReference type="Pfam" id="PF07486"/>
    </source>
</evidence>
<sequence length="320" mass="35332">MDVFAVLALCSALGAGQGNDVTNDKVDCKKARAVYQSQLRSLALSNDDRDAIGRVAYAEASNQGDAGLAGVIYTILNRYLSGRFGRSIQAIINAPYQFEPVHRSGGWRRLPKLSAVRQTKIDTIINLALDGRLPDPTNGALYFQNPSIVASRERKGTVSKGLTHFGGARPSSVIKDHYFYPSMNTSGKLPARKYRSMEERYEGFGDLGGSKKYKTSHDYASSPEKGLSSYYSQHDGNYYLSSRYDSPAFVSEGDEIKTELNDPKVASSIVDIALAKNWTEISVQGTDDFKRQIWLEASTRGLKVIGYDPGLFDYIARLTY</sequence>
<feature type="domain" description="Large polyvalent protein-associated" evidence="2">
    <location>
        <begin position="228"/>
        <end position="308"/>
    </location>
</feature>
<evidence type="ECO:0000313" key="4">
    <source>
        <dbReference type="Proteomes" id="UP000290287"/>
    </source>
</evidence>
<dbReference type="InterPro" id="IPR011105">
    <property type="entry name" value="Cell_wall_hydrolase_SleB"/>
</dbReference>
<dbReference type="Gene3D" id="1.10.10.2520">
    <property type="entry name" value="Cell wall hydrolase SleB, domain 1"/>
    <property type="match status" value="1"/>
</dbReference>
<dbReference type="EMBL" id="PEIB01000001">
    <property type="protein sequence ID" value="RXJ74792.1"/>
    <property type="molecule type" value="Genomic_DNA"/>
</dbReference>